<reference evidence="5 8" key="3">
    <citation type="submission" date="2021-01" db="EMBL/GenBank/DDBJ databases">
        <title>FDA dAtabase for Regulatory Grade micrObial Sequences (FDA-ARGOS): Supporting development and validation of Infectious Disease Dx tests.</title>
        <authorList>
            <person name="Blissenbach B."/>
            <person name="Krut O."/>
            <person name="Tallon L."/>
            <person name="Sadzewicz L."/>
            <person name="Zhao X."/>
            <person name="Boylan J."/>
            <person name="Ott S."/>
            <person name="Bowen H."/>
            <person name="Vavikolanu K."/>
            <person name="Mehta A."/>
            <person name="Aluvathingal J."/>
            <person name="Nadendla S."/>
            <person name="Yan Y."/>
            <person name="Sichtig H."/>
        </authorList>
    </citation>
    <scope>NUCLEOTIDE SEQUENCE [LARGE SCALE GENOMIC DNA]</scope>
    <source>
        <strain evidence="5 8">FDAARGOS_1082</strain>
    </source>
</reference>
<dbReference type="GeneID" id="31411370"/>
<dbReference type="Pfam" id="PF12568">
    <property type="entry name" value="PanZ"/>
    <property type="match status" value="1"/>
</dbReference>
<evidence type="ECO:0000313" key="3">
    <source>
        <dbReference type="EMBL" id="CFQ74531.1"/>
    </source>
</evidence>
<organism evidence="3 7">
    <name type="scientific">Yersinia enterocolitica</name>
    <dbReference type="NCBI Taxonomy" id="630"/>
    <lineage>
        <taxon>Bacteria</taxon>
        <taxon>Pseudomonadati</taxon>
        <taxon>Pseudomonadota</taxon>
        <taxon>Gammaproteobacteria</taxon>
        <taxon>Enterobacterales</taxon>
        <taxon>Yersiniaceae</taxon>
        <taxon>Yersinia</taxon>
    </lineage>
</organism>
<sequence>MKLTIERLTNLTHQDLIDLAKIWPEQQQTTWLQWINDGKPLFAARFNERLLGAVKVMVDGQQAELEDLYVREVTRRRGVGLYLIEETLRQLPTIQQWYLSDKQVVAANYEAMDGFMQACGFSRNKQGWQR</sequence>
<dbReference type="SUPFAM" id="SSF55729">
    <property type="entry name" value="Acyl-CoA N-acyltransferases (Nat)"/>
    <property type="match status" value="1"/>
</dbReference>
<evidence type="ECO:0000256" key="1">
    <source>
        <dbReference type="HAMAP-Rule" id="MF_02018"/>
    </source>
</evidence>
<comment type="subunit">
    <text evidence="1">Interacts with PanD in the presence of CoA.</text>
</comment>
<dbReference type="EMBL" id="CP068146">
    <property type="protein sequence ID" value="QQU48435.1"/>
    <property type="molecule type" value="Genomic_DNA"/>
</dbReference>
<dbReference type="OMA" id="KIWPSQD"/>
<dbReference type="KEGG" id="yet:CH48_1926"/>
<dbReference type="GO" id="GO:0016747">
    <property type="term" value="F:acyltransferase activity, transferring groups other than amino-acyl groups"/>
    <property type="evidence" value="ECO:0007669"/>
    <property type="project" value="InterPro"/>
</dbReference>
<dbReference type="GO" id="GO:0031638">
    <property type="term" value="P:zymogen activation"/>
    <property type="evidence" value="ECO:0007669"/>
    <property type="project" value="InterPro"/>
</dbReference>
<dbReference type="InterPro" id="IPR032900">
    <property type="entry name" value="PanZ"/>
</dbReference>
<keyword evidence="1" id="KW-0566">Pantothenate biosynthesis</keyword>
<dbReference type="Proteomes" id="UP000048841">
    <property type="component" value="Unassembled WGS sequence"/>
</dbReference>
<accession>A0A0E1NH35</accession>
<name>A0A0E1NH35_YEREN</name>
<dbReference type="EMBL" id="CGBR01000042">
    <property type="protein sequence ID" value="CFQ74531.1"/>
    <property type="molecule type" value="Genomic_DNA"/>
</dbReference>
<reference evidence="3 7" key="2">
    <citation type="submission" date="2015-03" db="EMBL/GenBank/DDBJ databases">
        <authorList>
            <person name="Murphy D."/>
        </authorList>
    </citation>
    <scope>NUCLEOTIDE SEQUENCE [LARGE SCALE GENOMIC DNA]</scope>
    <source>
        <strain evidence="3 7">IP26249</strain>
    </source>
</reference>
<keyword evidence="6" id="KW-1185">Reference proteome</keyword>
<dbReference type="InterPro" id="IPR040448">
    <property type="entry name" value="PanZ_GNAT"/>
</dbReference>
<evidence type="ECO:0000313" key="4">
    <source>
        <dbReference type="EMBL" id="CND49891.1"/>
    </source>
</evidence>
<dbReference type="PROSITE" id="PS51186">
    <property type="entry name" value="GNAT"/>
    <property type="match status" value="1"/>
</dbReference>
<dbReference type="Proteomes" id="UP000595309">
    <property type="component" value="Chromosome"/>
</dbReference>
<comment type="similarity">
    <text evidence="1">Belongs to the PanZ/PanM family.</text>
</comment>
<dbReference type="AlphaFoldDB" id="A0A0E1NH35"/>
<dbReference type="Gene3D" id="3.40.630.30">
    <property type="match status" value="1"/>
</dbReference>
<dbReference type="EMBL" id="CPXJ01000013">
    <property type="protein sequence ID" value="CND49891.1"/>
    <property type="molecule type" value="Genomic_DNA"/>
</dbReference>
<dbReference type="RefSeq" id="WP_005163938.1">
    <property type="nucleotide sequence ID" value="NZ_CGBC01000057.1"/>
</dbReference>
<dbReference type="GO" id="GO:0015940">
    <property type="term" value="P:pantothenate biosynthetic process"/>
    <property type="evidence" value="ECO:0007669"/>
    <property type="project" value="UniProtKB-UniRule"/>
</dbReference>
<dbReference type="PATRIC" id="fig|630.129.peg.4043"/>
<feature type="binding site" evidence="1">
    <location>
        <begin position="68"/>
        <end position="70"/>
    </location>
    <ligand>
        <name>CoA</name>
        <dbReference type="ChEBI" id="CHEBI:57287"/>
    </ligand>
</feature>
<dbReference type="CDD" id="cd04301">
    <property type="entry name" value="NAT_SF"/>
    <property type="match status" value="1"/>
</dbReference>
<dbReference type="NCBIfam" id="NF033213">
    <property type="entry name" value="matur_PanM"/>
    <property type="match status" value="1"/>
</dbReference>
<comment type="function">
    <text evidence="1">Controls both the activation and catalytic activity of PanD in a coenzyme A (CoA)-dependent fashion.</text>
</comment>
<reference evidence="4 6" key="1">
    <citation type="submission" date="2015-03" db="EMBL/GenBank/DDBJ databases">
        <authorList>
            <consortium name="Pathogen Informatics"/>
            <person name="Murphy D."/>
        </authorList>
    </citation>
    <scope>NUCLEOTIDE SEQUENCE [LARGE SCALE GENOMIC DNA]</scope>
    <source>
        <strain evidence="4 6">IP05342</strain>
    </source>
</reference>
<gene>
    <name evidence="3" type="primary">yhhK</name>
    <name evidence="5" type="synonym">panM</name>
    <name evidence="1" type="synonym">panZ</name>
    <name evidence="3" type="ORF">ERS137941_03814</name>
    <name evidence="4" type="ORF">ERS137959_01330</name>
    <name evidence="5" type="ORF">I6I39_06975</name>
</gene>
<evidence type="ECO:0000313" key="8">
    <source>
        <dbReference type="Proteomes" id="UP000595309"/>
    </source>
</evidence>
<evidence type="ECO:0000259" key="2">
    <source>
        <dbReference type="PROSITE" id="PS51186"/>
    </source>
</evidence>
<dbReference type="InterPro" id="IPR000182">
    <property type="entry name" value="GNAT_dom"/>
</dbReference>
<protein>
    <recommendedName>
        <fullName evidence="1">PanD regulatory factor</fullName>
    </recommendedName>
</protein>
<keyword evidence="3" id="KW-0808">Transferase</keyword>
<evidence type="ECO:0000313" key="5">
    <source>
        <dbReference type="EMBL" id="QQU48435.1"/>
    </source>
</evidence>
<dbReference type="Proteomes" id="UP000041601">
    <property type="component" value="Unassembled WGS sequence"/>
</dbReference>
<dbReference type="HAMAP" id="MF_02018">
    <property type="entry name" value="PanZ_PanM"/>
    <property type="match status" value="1"/>
</dbReference>
<proteinExistence type="inferred from homology"/>
<dbReference type="InterPro" id="IPR016181">
    <property type="entry name" value="Acyl_CoA_acyltransferase"/>
</dbReference>
<evidence type="ECO:0000313" key="7">
    <source>
        <dbReference type="Proteomes" id="UP000048841"/>
    </source>
</evidence>
<feature type="domain" description="N-acetyltransferase" evidence="2">
    <location>
        <begin position="6"/>
        <end position="130"/>
    </location>
</feature>
<evidence type="ECO:0000313" key="6">
    <source>
        <dbReference type="Proteomes" id="UP000041601"/>
    </source>
</evidence>
<feature type="binding site" evidence="1">
    <location>
        <begin position="74"/>
        <end position="81"/>
    </location>
    <ligand>
        <name>CoA</name>
        <dbReference type="ChEBI" id="CHEBI:57287"/>
    </ligand>
</feature>